<dbReference type="InterPro" id="IPR003958">
    <property type="entry name" value="CBFA_NFYB_domain"/>
</dbReference>
<dbReference type="Proteomes" id="UP001341840">
    <property type="component" value="Unassembled WGS sequence"/>
</dbReference>
<evidence type="ECO:0000256" key="5">
    <source>
        <dbReference type="ARBA" id="ARBA00023242"/>
    </source>
</evidence>
<evidence type="ECO:0000256" key="4">
    <source>
        <dbReference type="ARBA" id="ARBA00023163"/>
    </source>
</evidence>
<dbReference type="PANTHER" id="PTHR10252">
    <property type="entry name" value="HISTONE-LIKE TRANSCRIPTION FACTOR CCAAT-RELATED"/>
    <property type="match status" value="1"/>
</dbReference>
<name>A0ABU6YBS0_9FABA</name>
<comment type="subcellular location">
    <subcellularLocation>
        <location evidence="1">Nucleus</location>
    </subcellularLocation>
</comment>
<sequence length="150" mass="17218">MAAVPRVDWNKEKKTLHQNDDWFERLYSLHGRDADGGYQSMTGCISMEDVKRVLKSKNDVTMVLNEAKKILPRATEMFAQELALRAFLHAKQEDRKQIMLKGFTAALVDNYDIYQFLVDLYAKANKYKDVVDAAQAAHESAELDMVTDKQ</sequence>
<evidence type="ECO:0000256" key="1">
    <source>
        <dbReference type="ARBA" id="ARBA00004123"/>
    </source>
</evidence>
<feature type="domain" description="Transcription factor CBF/NF-Y/archaeal histone" evidence="7">
    <location>
        <begin position="47"/>
        <end position="100"/>
    </location>
</feature>
<comment type="caution">
    <text evidence="8">The sequence shown here is derived from an EMBL/GenBank/DDBJ whole genome shotgun (WGS) entry which is preliminary data.</text>
</comment>
<keyword evidence="9" id="KW-1185">Reference proteome</keyword>
<dbReference type="InterPro" id="IPR009072">
    <property type="entry name" value="Histone-fold"/>
</dbReference>
<keyword evidence="2" id="KW-0805">Transcription regulation</keyword>
<evidence type="ECO:0000256" key="6">
    <source>
        <dbReference type="ARBA" id="ARBA00038129"/>
    </source>
</evidence>
<reference evidence="8 9" key="1">
    <citation type="journal article" date="2023" name="Plants (Basel)">
        <title>Bridging the Gap: Combining Genomics and Transcriptomics Approaches to Understand Stylosanthes scabra, an Orphan Legume from the Brazilian Caatinga.</title>
        <authorList>
            <person name="Ferreira-Neto J.R.C."/>
            <person name="da Silva M.D."/>
            <person name="Binneck E."/>
            <person name="de Melo N.F."/>
            <person name="da Silva R.H."/>
            <person name="de Melo A.L.T.M."/>
            <person name="Pandolfi V."/>
            <person name="Bustamante F.O."/>
            <person name="Brasileiro-Vidal A.C."/>
            <person name="Benko-Iseppon A.M."/>
        </authorList>
    </citation>
    <scope>NUCLEOTIDE SEQUENCE [LARGE SCALE GENOMIC DNA]</scope>
    <source>
        <tissue evidence="8">Leaves</tissue>
    </source>
</reference>
<keyword evidence="5" id="KW-0539">Nucleus</keyword>
<dbReference type="EMBL" id="JASCZI010241833">
    <property type="protein sequence ID" value="MED6207499.1"/>
    <property type="molecule type" value="Genomic_DNA"/>
</dbReference>
<dbReference type="PANTHER" id="PTHR10252:SF8">
    <property type="entry name" value="NUCLEAR TRANSCRIPTION FACTOR Y SUBUNIT GAMMA"/>
    <property type="match status" value="1"/>
</dbReference>
<protein>
    <recommendedName>
        <fullName evidence="7">Transcription factor CBF/NF-Y/archaeal histone domain-containing protein</fullName>
    </recommendedName>
</protein>
<organism evidence="8 9">
    <name type="scientific">Stylosanthes scabra</name>
    <dbReference type="NCBI Taxonomy" id="79078"/>
    <lineage>
        <taxon>Eukaryota</taxon>
        <taxon>Viridiplantae</taxon>
        <taxon>Streptophyta</taxon>
        <taxon>Embryophyta</taxon>
        <taxon>Tracheophyta</taxon>
        <taxon>Spermatophyta</taxon>
        <taxon>Magnoliopsida</taxon>
        <taxon>eudicotyledons</taxon>
        <taxon>Gunneridae</taxon>
        <taxon>Pentapetalae</taxon>
        <taxon>rosids</taxon>
        <taxon>fabids</taxon>
        <taxon>Fabales</taxon>
        <taxon>Fabaceae</taxon>
        <taxon>Papilionoideae</taxon>
        <taxon>50 kb inversion clade</taxon>
        <taxon>dalbergioids sensu lato</taxon>
        <taxon>Dalbergieae</taxon>
        <taxon>Pterocarpus clade</taxon>
        <taxon>Stylosanthes</taxon>
    </lineage>
</organism>
<accession>A0ABU6YBS0</accession>
<evidence type="ECO:0000256" key="2">
    <source>
        <dbReference type="ARBA" id="ARBA00023015"/>
    </source>
</evidence>
<evidence type="ECO:0000256" key="3">
    <source>
        <dbReference type="ARBA" id="ARBA00023125"/>
    </source>
</evidence>
<evidence type="ECO:0000313" key="8">
    <source>
        <dbReference type="EMBL" id="MED6207499.1"/>
    </source>
</evidence>
<evidence type="ECO:0000313" key="9">
    <source>
        <dbReference type="Proteomes" id="UP001341840"/>
    </source>
</evidence>
<evidence type="ECO:0000259" key="7">
    <source>
        <dbReference type="Pfam" id="PF00808"/>
    </source>
</evidence>
<dbReference type="Gene3D" id="1.10.20.10">
    <property type="entry name" value="Histone, subunit A"/>
    <property type="match status" value="1"/>
</dbReference>
<dbReference type="Pfam" id="PF00808">
    <property type="entry name" value="CBFD_NFYB_HMF"/>
    <property type="match status" value="1"/>
</dbReference>
<dbReference type="InterPro" id="IPR050568">
    <property type="entry name" value="Transcr_DNA_Rep_Reg"/>
</dbReference>
<dbReference type="SUPFAM" id="SSF47113">
    <property type="entry name" value="Histone-fold"/>
    <property type="match status" value="1"/>
</dbReference>
<comment type="similarity">
    <text evidence="6">Belongs to the NFYC/HAP5 subunit family.</text>
</comment>
<keyword evidence="4" id="KW-0804">Transcription</keyword>
<gene>
    <name evidence="8" type="ORF">PIB30_036368</name>
</gene>
<keyword evidence="3" id="KW-0238">DNA-binding</keyword>
<proteinExistence type="inferred from homology"/>